<proteinExistence type="predicted"/>
<dbReference type="Proteomes" id="UP000192758">
    <property type="component" value="Unassembled WGS sequence"/>
</dbReference>
<dbReference type="OrthoDB" id="2191457at2759"/>
<dbReference type="InterPro" id="IPR037177">
    <property type="entry name" value="DLC_sf"/>
</dbReference>
<dbReference type="SUPFAM" id="SSF54648">
    <property type="entry name" value="DLC"/>
    <property type="match status" value="1"/>
</dbReference>
<dbReference type="InterPro" id="IPR001372">
    <property type="entry name" value="Dynein_light_chain_typ-1/2"/>
</dbReference>
<name>A0A1W0E2G9_9MICR</name>
<dbReference type="GO" id="GO:0030286">
    <property type="term" value="C:dynein complex"/>
    <property type="evidence" value="ECO:0007669"/>
    <property type="project" value="InterPro"/>
</dbReference>
<evidence type="ECO:0000313" key="2">
    <source>
        <dbReference type="Proteomes" id="UP000192758"/>
    </source>
</evidence>
<comment type="caution">
    <text evidence="1">The sequence shown here is derived from an EMBL/GenBank/DDBJ whole genome shotgun (WGS) entry which is preliminary data.</text>
</comment>
<reference evidence="1 2" key="1">
    <citation type="journal article" date="2017" name="Environ. Microbiol.">
        <title>Decay of the glycolytic pathway and adaptation to intranuclear parasitism within Enterocytozoonidae microsporidia.</title>
        <authorList>
            <person name="Wiredu Boakye D."/>
            <person name="Jaroenlak P."/>
            <person name="Prachumwat A."/>
            <person name="Williams T.A."/>
            <person name="Bateman K.S."/>
            <person name="Itsathitphaisarn O."/>
            <person name="Sritunyalucksana K."/>
            <person name="Paszkiewicz K.H."/>
            <person name="Moore K.A."/>
            <person name="Stentiford G.D."/>
            <person name="Williams B.A."/>
        </authorList>
    </citation>
    <scope>NUCLEOTIDE SEQUENCE [LARGE SCALE GENOMIC DNA]</scope>
    <source>
        <strain evidence="1 2">TH1</strain>
    </source>
</reference>
<dbReference type="CDD" id="cd21450">
    <property type="entry name" value="DLC-like_DYNLL1-like"/>
    <property type="match status" value="1"/>
</dbReference>
<organism evidence="1 2">
    <name type="scientific">Ecytonucleospora hepatopenaei</name>
    <dbReference type="NCBI Taxonomy" id="646526"/>
    <lineage>
        <taxon>Eukaryota</taxon>
        <taxon>Fungi</taxon>
        <taxon>Fungi incertae sedis</taxon>
        <taxon>Microsporidia</taxon>
        <taxon>Enterocytozoonidae</taxon>
        <taxon>Ecytonucleospora</taxon>
    </lineage>
</organism>
<evidence type="ECO:0008006" key="3">
    <source>
        <dbReference type="Google" id="ProtNLM"/>
    </source>
</evidence>
<dbReference type="Pfam" id="PF01221">
    <property type="entry name" value="Dynein_light"/>
    <property type="match status" value="1"/>
</dbReference>
<dbReference type="Gene3D" id="3.30.740.10">
    <property type="entry name" value="Protein Inhibitor Of Neuronal Nitric Oxide Synthase"/>
    <property type="match status" value="1"/>
</dbReference>
<dbReference type="GO" id="GO:0007017">
    <property type="term" value="P:microtubule-based process"/>
    <property type="evidence" value="ECO:0007669"/>
    <property type="project" value="InterPro"/>
</dbReference>
<evidence type="ECO:0000313" key="1">
    <source>
        <dbReference type="EMBL" id="OQS53423.1"/>
    </source>
</evidence>
<dbReference type="AlphaFoldDB" id="A0A1W0E2G9"/>
<protein>
    <recommendedName>
        <fullName evidence="3">Dynein light chain</fullName>
    </recommendedName>
</protein>
<dbReference type="EMBL" id="MNPJ01000035">
    <property type="protein sequence ID" value="OQS53423.1"/>
    <property type="molecule type" value="Genomic_DNA"/>
</dbReference>
<keyword evidence="2" id="KW-1185">Reference proteome</keyword>
<gene>
    <name evidence="1" type="ORF">EHP00_349</name>
</gene>
<dbReference type="VEuPathDB" id="MicrosporidiaDB:EHP00_349"/>
<sequence>MASNTVVLNYKTKKVREDLKVFLENEMAQFDKESIPMKANTLKTKLDETFGKGWNVWIGGHFSGACPCIANTMVEFSYGSENYIVYQSYMG</sequence>
<accession>A0A1W0E2G9</accession>